<evidence type="ECO:0000256" key="12">
    <source>
        <dbReference type="ARBA" id="ARBA00022827"/>
    </source>
</evidence>
<dbReference type="Proteomes" id="UP000886812">
    <property type="component" value="Unassembled WGS sequence"/>
</dbReference>
<dbReference type="NCBIfam" id="TIGR00179">
    <property type="entry name" value="murB"/>
    <property type="match status" value="1"/>
</dbReference>
<name>A0A9D1T1S6_9BACT</name>
<dbReference type="InterPro" id="IPR011601">
    <property type="entry name" value="MurB_C"/>
</dbReference>
<evidence type="ECO:0000256" key="20">
    <source>
        <dbReference type="ARBA" id="ARBA00031026"/>
    </source>
</evidence>
<dbReference type="PANTHER" id="PTHR43445">
    <property type="entry name" value="UDP-N-ACETYLMURAMATE--L-ALANINE LIGASE-RELATED"/>
    <property type="match status" value="1"/>
</dbReference>
<evidence type="ECO:0000256" key="10">
    <source>
        <dbReference type="ARBA" id="ARBA00022630"/>
    </source>
</evidence>
<dbReference type="InterPro" id="IPR036565">
    <property type="entry name" value="Mur-like_cat_sf"/>
</dbReference>
<dbReference type="GO" id="GO:0005737">
    <property type="term" value="C:cytoplasm"/>
    <property type="evidence" value="ECO:0007669"/>
    <property type="project" value="UniProtKB-SubCell"/>
</dbReference>
<evidence type="ECO:0000256" key="14">
    <source>
        <dbReference type="ARBA" id="ARBA00022857"/>
    </source>
</evidence>
<dbReference type="InterPro" id="IPR050061">
    <property type="entry name" value="MurCDEF_pg_biosynth"/>
</dbReference>
<keyword evidence="10 22" id="KW-0285">Flavoprotein</keyword>
<comment type="subcellular location">
    <subcellularLocation>
        <location evidence="3 22">Cytoplasm</location>
    </subcellularLocation>
</comment>
<comment type="function">
    <text evidence="2 22">Cell wall formation.</text>
</comment>
<evidence type="ECO:0000256" key="15">
    <source>
        <dbReference type="ARBA" id="ARBA00022960"/>
    </source>
</evidence>
<evidence type="ECO:0000256" key="19">
    <source>
        <dbReference type="ARBA" id="ARBA00023316"/>
    </source>
</evidence>
<dbReference type="GO" id="GO:0005524">
    <property type="term" value="F:ATP binding"/>
    <property type="evidence" value="ECO:0007669"/>
    <property type="project" value="UniProtKB-KW"/>
</dbReference>
<comment type="pathway">
    <text evidence="4 22">Cell wall biogenesis; peptidoglycan biosynthesis.</text>
</comment>
<reference evidence="25" key="1">
    <citation type="submission" date="2020-10" db="EMBL/GenBank/DDBJ databases">
        <authorList>
            <person name="Gilroy R."/>
        </authorList>
    </citation>
    <scope>NUCLEOTIDE SEQUENCE</scope>
    <source>
        <strain evidence="25">10669</strain>
    </source>
</reference>
<dbReference type="SUPFAM" id="SSF51984">
    <property type="entry name" value="MurCD N-terminal domain"/>
    <property type="match status" value="1"/>
</dbReference>
<evidence type="ECO:0000256" key="8">
    <source>
        <dbReference type="ARBA" id="ARBA00022598"/>
    </source>
</evidence>
<dbReference type="InterPro" id="IPR006094">
    <property type="entry name" value="Oxid_FAD_bind_N"/>
</dbReference>
<evidence type="ECO:0000256" key="1">
    <source>
        <dbReference type="ARBA" id="ARBA00001974"/>
    </source>
</evidence>
<feature type="domain" description="FAD-binding PCMH-type" evidence="24">
    <location>
        <begin position="497"/>
        <end position="666"/>
    </location>
</feature>
<accession>A0A9D1T1S6</accession>
<dbReference type="Gene3D" id="3.90.78.10">
    <property type="entry name" value="UDP-N-acetylenolpyruvoylglucosamine reductase, C-terminal domain"/>
    <property type="match status" value="1"/>
</dbReference>
<comment type="caution">
    <text evidence="25">The sequence shown here is derived from an EMBL/GenBank/DDBJ whole genome shotgun (WGS) entry which is preliminary data.</text>
</comment>
<dbReference type="GO" id="GO:0016881">
    <property type="term" value="F:acid-amino acid ligase activity"/>
    <property type="evidence" value="ECO:0007669"/>
    <property type="project" value="InterPro"/>
</dbReference>
<keyword evidence="14 22" id="KW-0521">NADP</keyword>
<evidence type="ECO:0000256" key="11">
    <source>
        <dbReference type="ARBA" id="ARBA00022741"/>
    </source>
</evidence>
<dbReference type="Pfam" id="PF01565">
    <property type="entry name" value="FAD_binding_4"/>
    <property type="match status" value="1"/>
</dbReference>
<evidence type="ECO:0000256" key="2">
    <source>
        <dbReference type="ARBA" id="ARBA00003921"/>
    </source>
</evidence>
<dbReference type="GO" id="GO:0051301">
    <property type="term" value="P:cell division"/>
    <property type="evidence" value="ECO:0007669"/>
    <property type="project" value="UniProtKB-KW"/>
</dbReference>
<dbReference type="EC" id="1.3.1.98" evidence="5 22"/>
<feature type="active site" description="Proton donor" evidence="22">
    <location>
        <position position="695"/>
    </location>
</feature>
<dbReference type="InterPro" id="IPR000713">
    <property type="entry name" value="Mur_ligase_N"/>
</dbReference>
<dbReference type="Pfam" id="PF01225">
    <property type="entry name" value="Mur_ligase"/>
    <property type="match status" value="1"/>
</dbReference>
<dbReference type="InterPro" id="IPR001763">
    <property type="entry name" value="Rhodanese-like_dom"/>
</dbReference>
<organism evidence="25 26">
    <name type="scientific">Candidatus Spyradosoma merdigallinarum</name>
    <dbReference type="NCBI Taxonomy" id="2840950"/>
    <lineage>
        <taxon>Bacteria</taxon>
        <taxon>Pseudomonadati</taxon>
        <taxon>Verrucomicrobiota</taxon>
        <taxon>Opitutia</taxon>
        <taxon>Opitutia incertae sedis</taxon>
        <taxon>Candidatus Spyradosoma</taxon>
    </lineage>
</organism>
<evidence type="ECO:0000256" key="18">
    <source>
        <dbReference type="ARBA" id="ARBA00023306"/>
    </source>
</evidence>
<dbReference type="InterPro" id="IPR016169">
    <property type="entry name" value="FAD-bd_PCMH_sub2"/>
</dbReference>
<evidence type="ECO:0000256" key="3">
    <source>
        <dbReference type="ARBA" id="ARBA00004496"/>
    </source>
</evidence>
<evidence type="ECO:0000256" key="21">
    <source>
        <dbReference type="ARBA" id="ARBA00048914"/>
    </source>
</evidence>
<dbReference type="InterPro" id="IPR016166">
    <property type="entry name" value="FAD-bd_PCMH"/>
</dbReference>
<dbReference type="Gene3D" id="3.40.1190.10">
    <property type="entry name" value="Mur-like, catalytic domain"/>
    <property type="match status" value="1"/>
</dbReference>
<proteinExistence type="inferred from homology"/>
<dbReference type="Pfam" id="PF02873">
    <property type="entry name" value="MurB_C"/>
    <property type="match status" value="1"/>
</dbReference>
<keyword evidence="17 22" id="KW-0560">Oxidoreductase</keyword>
<dbReference type="GO" id="GO:0009252">
    <property type="term" value="P:peptidoglycan biosynthetic process"/>
    <property type="evidence" value="ECO:0007669"/>
    <property type="project" value="UniProtKB-UniRule"/>
</dbReference>
<dbReference type="SUPFAM" id="SSF53623">
    <property type="entry name" value="MurD-like peptide ligases, catalytic domain"/>
    <property type="match status" value="1"/>
</dbReference>
<dbReference type="GO" id="GO:0008360">
    <property type="term" value="P:regulation of cell shape"/>
    <property type="evidence" value="ECO:0007669"/>
    <property type="project" value="UniProtKB-KW"/>
</dbReference>
<sequence length="777" mass="82299">MDAPSAVSEKKSAWLLGVCGMGVGPLAVYMRGEGWDVSGWDDAADSPMLPFLEKAGVRLTPKPDAGVSVVGRSSAVKPGNPLYDFAAANGMRLVRRGELLAERLAGKKLVAVCGSHGKTTTSGMLAQALAAAGTDAGYVLGGLYRGAALPPAHFSENSDWVVAEVDESDGTISRFSPEIAVAVNLDWDHPDYYRSEADLEKTFRELFLRTRRAVFVPAESERLARVSRGLGVPVFSVGPGGDYAFRVLRACAGETTVETSGKFGAGTLTLPVAGRFNVMNAMFALAATSFIGGGKIGAAPLGAFPGMRRRQDVLFDAGRLKVVADYAHHPTEISALLRVLRETRGGRLVVVFQPHRYSRTRQYAAEFARALEIADEALLMPVYSAGEARAAGGDSAEILSAVPAAPRIRLYGDVPALLSRLREIAADAEAGETLFAFVGAGDIDRIAAAPFVRELRLAAAARLRGNADGFAAGMKALLPPNAIFRENEPVGKLTTLGVGGNARFCAEPADAGELEALLRGAAASGVPVFALGRGSNLLVADEGFSGLAIRFSQPFWRVVRRAGAAGEFIRAGAGTRLKELCAFAAREGLGGFEFLEGIPGTLGGALRMNAGAMGEEIFGRVVSVELMTPDGERRELPRERFSPVYRDCPELRGAFVLSAVLAARERIAPEEIRAKIAAFAERRRRAQPQERSAGCAFRNPPGTSAGKLIDELGLKGAREGGAEVSEKHANFVVARGNATAADVAALVRRVRRAVFEARGVLLEPEIVPLGFSWGKEL</sequence>
<dbReference type="SUPFAM" id="SSF56176">
    <property type="entry name" value="FAD-binding/transporter-associated domain-like"/>
    <property type="match status" value="1"/>
</dbReference>
<dbReference type="GO" id="GO:0071555">
    <property type="term" value="P:cell wall organization"/>
    <property type="evidence" value="ECO:0007669"/>
    <property type="project" value="UniProtKB-KW"/>
</dbReference>
<comment type="similarity">
    <text evidence="22">Belongs to the MurB family.</text>
</comment>
<dbReference type="InterPro" id="IPR036318">
    <property type="entry name" value="FAD-bd_PCMH-like_sf"/>
</dbReference>
<comment type="catalytic activity">
    <reaction evidence="21 22">
        <text>UDP-N-acetyl-alpha-D-muramate + NADP(+) = UDP-N-acetyl-3-O-(1-carboxyvinyl)-alpha-D-glucosamine + NADPH + H(+)</text>
        <dbReference type="Rhea" id="RHEA:12248"/>
        <dbReference type="ChEBI" id="CHEBI:15378"/>
        <dbReference type="ChEBI" id="CHEBI:57783"/>
        <dbReference type="ChEBI" id="CHEBI:58349"/>
        <dbReference type="ChEBI" id="CHEBI:68483"/>
        <dbReference type="ChEBI" id="CHEBI:70757"/>
        <dbReference type="EC" id="1.3.1.98"/>
    </reaction>
</comment>
<evidence type="ECO:0000256" key="6">
    <source>
        <dbReference type="ARBA" id="ARBA00015188"/>
    </source>
</evidence>
<dbReference type="PANTHER" id="PTHR43445:SF3">
    <property type="entry name" value="UDP-N-ACETYLMURAMATE--L-ALANINE LIGASE"/>
    <property type="match status" value="1"/>
</dbReference>
<dbReference type="InterPro" id="IPR003170">
    <property type="entry name" value="MurB"/>
</dbReference>
<keyword evidence="16 22" id="KW-0573">Peptidoglycan synthesis</keyword>
<evidence type="ECO:0000313" key="25">
    <source>
        <dbReference type="EMBL" id="HIV04016.1"/>
    </source>
</evidence>
<dbReference type="GO" id="GO:0071949">
    <property type="term" value="F:FAD binding"/>
    <property type="evidence" value="ECO:0007669"/>
    <property type="project" value="InterPro"/>
</dbReference>
<keyword evidence="9 22" id="KW-0132">Cell division</keyword>
<evidence type="ECO:0000256" key="22">
    <source>
        <dbReference type="HAMAP-Rule" id="MF_00037"/>
    </source>
</evidence>
<protein>
    <recommendedName>
        <fullName evidence="6 22">UDP-N-acetylenolpyruvoylglucosamine reductase</fullName>
        <ecNumber evidence="5 22">1.3.1.98</ecNumber>
    </recommendedName>
    <alternativeName>
        <fullName evidence="20 22">UDP-N-acetylmuramate dehydrogenase</fullName>
    </alternativeName>
</protein>
<dbReference type="InterPro" id="IPR036615">
    <property type="entry name" value="Mur_ligase_C_dom_sf"/>
</dbReference>
<keyword evidence="15 22" id="KW-0133">Cell shape</keyword>
<dbReference type="SUPFAM" id="SSF56194">
    <property type="entry name" value="Uridine diphospho-N-Acetylenolpyruvylglucosamine reductase, MurB, C-terminal domain"/>
    <property type="match status" value="1"/>
</dbReference>
<keyword evidence="7 22" id="KW-0963">Cytoplasm</keyword>
<keyword evidence="13" id="KW-0067">ATP-binding</keyword>
<evidence type="ECO:0000313" key="26">
    <source>
        <dbReference type="Proteomes" id="UP000886812"/>
    </source>
</evidence>
<feature type="domain" description="Rhodanese" evidence="23">
    <location>
        <begin position="98"/>
        <end position="155"/>
    </location>
</feature>
<feature type="active site" evidence="22">
    <location>
        <position position="646"/>
    </location>
</feature>
<evidence type="ECO:0000259" key="24">
    <source>
        <dbReference type="PROSITE" id="PS51387"/>
    </source>
</evidence>
<evidence type="ECO:0000256" key="17">
    <source>
        <dbReference type="ARBA" id="ARBA00023002"/>
    </source>
</evidence>
<dbReference type="PROSITE" id="PS51387">
    <property type="entry name" value="FAD_PCMH"/>
    <property type="match status" value="1"/>
</dbReference>
<dbReference type="SUPFAM" id="SSF53244">
    <property type="entry name" value="MurD-like peptide ligases, peptide-binding domain"/>
    <property type="match status" value="1"/>
</dbReference>
<dbReference type="HAMAP" id="MF_00037">
    <property type="entry name" value="MurB"/>
    <property type="match status" value="1"/>
</dbReference>
<keyword evidence="12 22" id="KW-0274">FAD</keyword>
<dbReference type="GO" id="GO:0008762">
    <property type="term" value="F:UDP-N-acetylmuramate dehydrogenase activity"/>
    <property type="evidence" value="ECO:0007669"/>
    <property type="project" value="UniProtKB-UniRule"/>
</dbReference>
<feature type="active site" evidence="22">
    <location>
        <position position="765"/>
    </location>
</feature>
<dbReference type="InterPro" id="IPR036635">
    <property type="entry name" value="MurB_C_sf"/>
</dbReference>
<dbReference type="Gene3D" id="3.40.50.720">
    <property type="entry name" value="NAD(P)-binding Rossmann-like Domain"/>
    <property type="match status" value="1"/>
</dbReference>
<comment type="cofactor">
    <cofactor evidence="1 22">
        <name>FAD</name>
        <dbReference type="ChEBI" id="CHEBI:57692"/>
    </cofactor>
</comment>
<dbReference type="InterPro" id="IPR004101">
    <property type="entry name" value="Mur_ligase_C"/>
</dbReference>
<evidence type="ECO:0000256" key="7">
    <source>
        <dbReference type="ARBA" id="ARBA00022490"/>
    </source>
</evidence>
<evidence type="ECO:0000256" key="16">
    <source>
        <dbReference type="ARBA" id="ARBA00022984"/>
    </source>
</evidence>
<keyword evidence="18 22" id="KW-0131">Cell cycle</keyword>
<dbReference type="InterPro" id="IPR013221">
    <property type="entry name" value="Mur_ligase_cen"/>
</dbReference>
<dbReference type="Gene3D" id="3.30.43.10">
    <property type="entry name" value="Uridine Diphospho-n-acetylenolpyruvylglucosamine Reductase, domain 2"/>
    <property type="match status" value="1"/>
</dbReference>
<evidence type="ECO:0000256" key="13">
    <source>
        <dbReference type="ARBA" id="ARBA00022840"/>
    </source>
</evidence>
<evidence type="ECO:0000256" key="9">
    <source>
        <dbReference type="ARBA" id="ARBA00022618"/>
    </source>
</evidence>
<dbReference type="Pfam" id="PF08245">
    <property type="entry name" value="Mur_ligase_M"/>
    <property type="match status" value="1"/>
</dbReference>
<dbReference type="PROSITE" id="PS50206">
    <property type="entry name" value="RHODANESE_3"/>
    <property type="match status" value="1"/>
</dbReference>
<gene>
    <name evidence="22 25" type="primary">murB</name>
    <name evidence="25" type="ORF">IAC75_02560</name>
</gene>
<evidence type="ECO:0000256" key="5">
    <source>
        <dbReference type="ARBA" id="ARBA00012518"/>
    </source>
</evidence>
<dbReference type="Pfam" id="PF02875">
    <property type="entry name" value="Mur_ligase_C"/>
    <property type="match status" value="1"/>
</dbReference>
<dbReference type="AlphaFoldDB" id="A0A9D1T1S6"/>
<dbReference type="InterPro" id="IPR016167">
    <property type="entry name" value="FAD-bd_PCMH_sub1"/>
</dbReference>
<dbReference type="EMBL" id="DVOG01000067">
    <property type="protein sequence ID" value="HIV04016.1"/>
    <property type="molecule type" value="Genomic_DNA"/>
</dbReference>
<keyword evidence="8" id="KW-0436">Ligase</keyword>
<dbReference type="Gene3D" id="3.30.465.10">
    <property type="match status" value="1"/>
</dbReference>
<dbReference type="NCBIfam" id="NF010480">
    <property type="entry name" value="PRK13905.1"/>
    <property type="match status" value="1"/>
</dbReference>
<keyword evidence="19 22" id="KW-0961">Cell wall biogenesis/degradation</keyword>
<dbReference type="Gene3D" id="3.90.190.20">
    <property type="entry name" value="Mur ligase, C-terminal domain"/>
    <property type="match status" value="1"/>
</dbReference>
<keyword evidence="11" id="KW-0547">Nucleotide-binding</keyword>
<evidence type="ECO:0000256" key="4">
    <source>
        <dbReference type="ARBA" id="ARBA00004752"/>
    </source>
</evidence>
<evidence type="ECO:0000259" key="23">
    <source>
        <dbReference type="PROSITE" id="PS50206"/>
    </source>
</evidence>
<reference evidence="25" key="2">
    <citation type="journal article" date="2021" name="PeerJ">
        <title>Extensive microbial diversity within the chicken gut microbiome revealed by metagenomics and culture.</title>
        <authorList>
            <person name="Gilroy R."/>
            <person name="Ravi A."/>
            <person name="Getino M."/>
            <person name="Pursley I."/>
            <person name="Horton D.L."/>
            <person name="Alikhan N.F."/>
            <person name="Baker D."/>
            <person name="Gharbi K."/>
            <person name="Hall N."/>
            <person name="Watson M."/>
            <person name="Adriaenssens E.M."/>
            <person name="Foster-Nyarko E."/>
            <person name="Jarju S."/>
            <person name="Secka A."/>
            <person name="Antonio M."/>
            <person name="Oren A."/>
            <person name="Chaudhuri R.R."/>
            <person name="La Ragione R."/>
            <person name="Hildebrand F."/>
            <person name="Pallen M.J."/>
        </authorList>
    </citation>
    <scope>NUCLEOTIDE SEQUENCE</scope>
    <source>
        <strain evidence="25">10669</strain>
    </source>
</reference>